<dbReference type="HOGENOM" id="CLU_093235_1_0_1"/>
<dbReference type="PANTHER" id="PTHR28532:SF1">
    <property type="entry name" value="ORAL CANCER OVEREXPRESSED 1"/>
    <property type="match status" value="1"/>
</dbReference>
<name>K1WLY3_MARBU</name>
<evidence type="ECO:0000256" key="1">
    <source>
        <dbReference type="ARBA" id="ARBA00038090"/>
    </source>
</evidence>
<comment type="similarity">
    <text evidence="1">Belongs to the LTO1 family.</text>
</comment>
<protein>
    <submittedName>
        <fullName evidence="4">DUF1715 domain-containing protein</fullName>
    </submittedName>
</protein>
<gene>
    <name evidence="4" type="ORF">MBM_08102</name>
</gene>
<dbReference type="EMBL" id="JH921448">
    <property type="protein sequence ID" value="EKD13901.1"/>
    <property type="molecule type" value="Genomic_DNA"/>
</dbReference>
<dbReference type="OrthoDB" id="48036at2759"/>
<feature type="domain" description="Essential protein Yae1 N-terminal" evidence="3">
    <location>
        <begin position="20"/>
        <end position="57"/>
    </location>
</feature>
<dbReference type="Pfam" id="PF09811">
    <property type="entry name" value="Yae1_N"/>
    <property type="match status" value="1"/>
</dbReference>
<evidence type="ECO:0000313" key="5">
    <source>
        <dbReference type="Proteomes" id="UP000006753"/>
    </source>
</evidence>
<sequence>MYSDSFDEVLGLEEQFYNAGFQQGMVDGVKAGRIEGRTFGLEKGFEKYMESGKLYGKSIIWANRIPRLEKDNLKEDGSAPQFGGQATSFPLGGRQTHPRSLDPLPANHRLENHVKVLHALAESESLSTENTEDAVSDFDDRLKRAQGKAKIIEKISGERNPGTGNDVPETRNTSNV</sequence>
<dbReference type="Proteomes" id="UP000006753">
    <property type="component" value="Unassembled WGS sequence"/>
</dbReference>
<dbReference type="KEGG" id="mbe:MBM_08102"/>
<dbReference type="InParanoid" id="K1WLY3"/>
<dbReference type="PANTHER" id="PTHR28532">
    <property type="entry name" value="GEO13458P1"/>
    <property type="match status" value="1"/>
</dbReference>
<evidence type="ECO:0000259" key="3">
    <source>
        <dbReference type="Pfam" id="PF09811"/>
    </source>
</evidence>
<proteinExistence type="inferred from homology"/>
<keyword evidence="5" id="KW-1185">Reference proteome</keyword>
<feature type="region of interest" description="Disordered" evidence="2">
    <location>
        <begin position="76"/>
        <end position="99"/>
    </location>
</feature>
<reference evidence="4 5" key="1">
    <citation type="journal article" date="2012" name="BMC Genomics">
        <title>Sequencing the genome of Marssonina brunnea reveals fungus-poplar co-evolution.</title>
        <authorList>
            <person name="Zhu S."/>
            <person name="Cao Y.-Z."/>
            <person name="Jiang C."/>
            <person name="Tan B.-Y."/>
            <person name="Wang Z."/>
            <person name="Feng S."/>
            <person name="Zhang L."/>
            <person name="Su X.-H."/>
            <person name="Brejova B."/>
            <person name="Vinar T."/>
            <person name="Xu M."/>
            <person name="Wang M.-X."/>
            <person name="Zhang S.-G."/>
            <person name="Huang M.-R."/>
            <person name="Wu R."/>
            <person name="Zhou Y."/>
        </authorList>
    </citation>
    <scope>NUCLEOTIDE SEQUENCE [LARGE SCALE GENOMIC DNA]</scope>
    <source>
        <strain evidence="4 5">MB_m1</strain>
    </source>
</reference>
<dbReference type="eggNOG" id="ENOG502S9TX">
    <property type="taxonomic scope" value="Eukaryota"/>
</dbReference>
<evidence type="ECO:0000313" key="4">
    <source>
        <dbReference type="EMBL" id="EKD13901.1"/>
    </source>
</evidence>
<feature type="region of interest" description="Disordered" evidence="2">
    <location>
        <begin position="150"/>
        <end position="176"/>
    </location>
</feature>
<organism evidence="4 5">
    <name type="scientific">Marssonina brunnea f. sp. multigermtubi (strain MB_m1)</name>
    <name type="common">Marssonina leaf spot fungus</name>
    <dbReference type="NCBI Taxonomy" id="1072389"/>
    <lineage>
        <taxon>Eukaryota</taxon>
        <taxon>Fungi</taxon>
        <taxon>Dikarya</taxon>
        <taxon>Ascomycota</taxon>
        <taxon>Pezizomycotina</taxon>
        <taxon>Leotiomycetes</taxon>
        <taxon>Helotiales</taxon>
        <taxon>Drepanopezizaceae</taxon>
        <taxon>Drepanopeziza</taxon>
    </lineage>
</organism>
<dbReference type="InterPro" id="IPR019191">
    <property type="entry name" value="Essential_protein_Yae1_N"/>
</dbReference>
<dbReference type="OMA" id="QFYNEGY"/>
<dbReference type="InterPro" id="IPR052436">
    <property type="entry name" value="LTO1_adapter"/>
</dbReference>
<dbReference type="GeneID" id="18764037"/>
<dbReference type="STRING" id="1072389.K1WLY3"/>
<evidence type="ECO:0000256" key="2">
    <source>
        <dbReference type="SAM" id="MobiDB-lite"/>
    </source>
</evidence>
<accession>K1WLY3</accession>
<dbReference type="AlphaFoldDB" id="K1WLY3"/>